<dbReference type="EMBL" id="CALLCH030000017">
    <property type="protein sequence ID" value="CAI4218187.1"/>
    <property type="molecule type" value="Genomic_DNA"/>
</dbReference>
<protein>
    <submittedName>
        <fullName evidence="2">Uncharacterized protein</fullName>
    </submittedName>
</protein>
<evidence type="ECO:0000256" key="1">
    <source>
        <dbReference type="SAM" id="Phobius"/>
    </source>
</evidence>
<accession>A0A9P1MEC1</accession>
<feature type="transmembrane region" description="Helical" evidence="1">
    <location>
        <begin position="47"/>
        <end position="64"/>
    </location>
</feature>
<gene>
    <name evidence="2" type="ORF">PPNO1_LOCUS7783</name>
</gene>
<evidence type="ECO:0000313" key="2">
    <source>
        <dbReference type="EMBL" id="CAI4218187.1"/>
    </source>
</evidence>
<dbReference type="Proteomes" id="UP000838763">
    <property type="component" value="Unassembled WGS sequence"/>
</dbReference>
<keyword evidence="1" id="KW-0472">Membrane</keyword>
<sequence>MSVDKAVAASGTDLGDGLRRRVAAGTEVSKATPQPIDNKKLAKKWEFVIAPILFTVLAAFTRLWKIGISNIVTWDEAQFVNTPSPSSASLCSWH</sequence>
<reference evidence="2" key="1">
    <citation type="submission" date="2022-11" db="EMBL/GenBank/DDBJ databases">
        <authorList>
            <person name="Scott C."/>
            <person name="Bruce N."/>
        </authorList>
    </citation>
    <scope>NUCLEOTIDE SEQUENCE</scope>
</reference>
<comment type="caution">
    <text evidence="2">The sequence shown here is derived from an EMBL/GenBank/DDBJ whole genome shotgun (WGS) entry which is preliminary data.</text>
</comment>
<dbReference type="OrthoDB" id="292747at2759"/>
<evidence type="ECO:0000313" key="3">
    <source>
        <dbReference type="Proteomes" id="UP000838763"/>
    </source>
</evidence>
<keyword evidence="3" id="KW-1185">Reference proteome</keyword>
<keyword evidence="1" id="KW-1133">Transmembrane helix</keyword>
<proteinExistence type="predicted"/>
<organism evidence="2 3">
    <name type="scientific">Parascedosporium putredinis</name>
    <dbReference type="NCBI Taxonomy" id="1442378"/>
    <lineage>
        <taxon>Eukaryota</taxon>
        <taxon>Fungi</taxon>
        <taxon>Dikarya</taxon>
        <taxon>Ascomycota</taxon>
        <taxon>Pezizomycotina</taxon>
        <taxon>Sordariomycetes</taxon>
        <taxon>Hypocreomycetidae</taxon>
        <taxon>Microascales</taxon>
        <taxon>Microascaceae</taxon>
        <taxon>Parascedosporium</taxon>
    </lineage>
</organism>
<dbReference type="AlphaFoldDB" id="A0A9P1MEC1"/>
<name>A0A9P1MEC1_9PEZI</name>
<keyword evidence="1" id="KW-0812">Transmembrane</keyword>